<comment type="caution">
    <text evidence="2">The sequence shown here is derived from an EMBL/GenBank/DDBJ whole genome shotgun (WGS) entry which is preliminary data.</text>
</comment>
<evidence type="ECO:0000313" key="3">
    <source>
        <dbReference type="Proteomes" id="UP001529510"/>
    </source>
</evidence>
<dbReference type="AlphaFoldDB" id="A0ABD0MP80"/>
<protein>
    <submittedName>
        <fullName evidence="2">Uncharacterized protein</fullName>
    </submittedName>
</protein>
<feature type="non-terminal residue" evidence="2">
    <location>
        <position position="1"/>
    </location>
</feature>
<organism evidence="2 3">
    <name type="scientific">Cirrhinus mrigala</name>
    <name type="common">Mrigala</name>
    <dbReference type="NCBI Taxonomy" id="683832"/>
    <lineage>
        <taxon>Eukaryota</taxon>
        <taxon>Metazoa</taxon>
        <taxon>Chordata</taxon>
        <taxon>Craniata</taxon>
        <taxon>Vertebrata</taxon>
        <taxon>Euteleostomi</taxon>
        <taxon>Actinopterygii</taxon>
        <taxon>Neopterygii</taxon>
        <taxon>Teleostei</taxon>
        <taxon>Ostariophysi</taxon>
        <taxon>Cypriniformes</taxon>
        <taxon>Cyprinidae</taxon>
        <taxon>Labeoninae</taxon>
        <taxon>Labeonini</taxon>
        <taxon>Cirrhinus</taxon>
    </lineage>
</organism>
<proteinExistence type="predicted"/>
<feature type="region of interest" description="Disordered" evidence="1">
    <location>
        <begin position="19"/>
        <end position="65"/>
    </location>
</feature>
<accession>A0ABD0MP80</accession>
<reference evidence="2 3" key="1">
    <citation type="submission" date="2024-05" db="EMBL/GenBank/DDBJ databases">
        <title>Genome sequencing and assembly of Indian major carp, Cirrhinus mrigala (Hamilton, 1822).</title>
        <authorList>
            <person name="Mohindra V."/>
            <person name="Chowdhury L.M."/>
            <person name="Lal K."/>
            <person name="Jena J.K."/>
        </authorList>
    </citation>
    <scope>NUCLEOTIDE SEQUENCE [LARGE SCALE GENOMIC DNA]</scope>
    <source>
        <strain evidence="2">CM1030</strain>
        <tissue evidence="2">Blood</tissue>
    </source>
</reference>
<dbReference type="EMBL" id="JAMKFB020000308">
    <property type="protein sequence ID" value="KAL0149958.1"/>
    <property type="molecule type" value="Genomic_DNA"/>
</dbReference>
<evidence type="ECO:0000256" key="1">
    <source>
        <dbReference type="SAM" id="MobiDB-lite"/>
    </source>
</evidence>
<sequence>GKGDMVTYWLEGKRSAAPAKDVKRPVTLQESERPATVPDTHTDDYSSIPGVLSGSDSSDLLCDPI</sequence>
<name>A0ABD0MP80_CIRMR</name>
<dbReference type="Proteomes" id="UP001529510">
    <property type="component" value="Unassembled WGS sequence"/>
</dbReference>
<gene>
    <name evidence="2" type="ORF">M9458_054617</name>
</gene>
<evidence type="ECO:0000313" key="2">
    <source>
        <dbReference type="EMBL" id="KAL0149958.1"/>
    </source>
</evidence>
<keyword evidence="3" id="KW-1185">Reference proteome</keyword>
<feature type="compositionally biased region" description="Low complexity" evidence="1">
    <location>
        <begin position="52"/>
        <end position="65"/>
    </location>
</feature>